<dbReference type="AlphaFoldDB" id="A0A0E9WWR4"/>
<reference evidence="2" key="1">
    <citation type="submission" date="2014-11" db="EMBL/GenBank/DDBJ databases">
        <authorList>
            <person name="Amaro Gonzalez C."/>
        </authorList>
    </citation>
    <scope>NUCLEOTIDE SEQUENCE</scope>
</reference>
<organism evidence="2">
    <name type="scientific">Anguilla anguilla</name>
    <name type="common">European freshwater eel</name>
    <name type="synonym">Muraena anguilla</name>
    <dbReference type="NCBI Taxonomy" id="7936"/>
    <lineage>
        <taxon>Eukaryota</taxon>
        <taxon>Metazoa</taxon>
        <taxon>Chordata</taxon>
        <taxon>Craniata</taxon>
        <taxon>Vertebrata</taxon>
        <taxon>Euteleostomi</taxon>
        <taxon>Actinopterygii</taxon>
        <taxon>Neopterygii</taxon>
        <taxon>Teleostei</taxon>
        <taxon>Anguilliformes</taxon>
        <taxon>Anguillidae</taxon>
        <taxon>Anguilla</taxon>
    </lineage>
</organism>
<evidence type="ECO:0000313" key="2">
    <source>
        <dbReference type="EMBL" id="JAH94085.1"/>
    </source>
</evidence>
<dbReference type="EMBL" id="GBXM01014492">
    <property type="protein sequence ID" value="JAH94085.1"/>
    <property type="molecule type" value="Transcribed_RNA"/>
</dbReference>
<name>A0A0E9WWR4_ANGAN</name>
<reference evidence="2" key="2">
    <citation type="journal article" date="2015" name="Fish Shellfish Immunol.">
        <title>Early steps in the European eel (Anguilla anguilla)-Vibrio vulnificus interaction in the gills: Role of the RtxA13 toxin.</title>
        <authorList>
            <person name="Callol A."/>
            <person name="Pajuelo D."/>
            <person name="Ebbesson L."/>
            <person name="Teles M."/>
            <person name="MacKenzie S."/>
            <person name="Amaro C."/>
        </authorList>
    </citation>
    <scope>NUCLEOTIDE SEQUENCE</scope>
</reference>
<sequence length="57" mass="6621">MKALKFEEDQNKKRRENTNVQNWRERKRVATPRKIHPTVVSMAPLICTLTSGSLAIK</sequence>
<feature type="compositionally biased region" description="Basic and acidic residues" evidence="1">
    <location>
        <begin position="1"/>
        <end position="11"/>
    </location>
</feature>
<accession>A0A0E9WWR4</accession>
<evidence type="ECO:0000256" key="1">
    <source>
        <dbReference type="SAM" id="MobiDB-lite"/>
    </source>
</evidence>
<proteinExistence type="predicted"/>
<feature type="region of interest" description="Disordered" evidence="1">
    <location>
        <begin position="1"/>
        <end position="21"/>
    </location>
</feature>
<protein>
    <submittedName>
        <fullName evidence="2">Uncharacterized protein</fullName>
    </submittedName>
</protein>